<feature type="domain" description="RRM" evidence="4">
    <location>
        <begin position="13"/>
        <end position="54"/>
    </location>
</feature>
<evidence type="ECO:0000256" key="3">
    <source>
        <dbReference type="SAM" id="Phobius"/>
    </source>
</evidence>
<dbReference type="InterPro" id="IPR000504">
    <property type="entry name" value="RRM_dom"/>
</dbReference>
<dbReference type="InterPro" id="IPR035979">
    <property type="entry name" value="RBD_domain_sf"/>
</dbReference>
<gene>
    <name evidence="5" type="primary">AVEN_128014_1</name>
    <name evidence="5" type="ORF">CDAR_428871</name>
</gene>
<dbReference type="EMBL" id="BPLQ01012385">
    <property type="protein sequence ID" value="GIY65096.1"/>
    <property type="molecule type" value="Genomic_DNA"/>
</dbReference>
<protein>
    <submittedName>
        <fullName evidence="5">RRM domain-containing protein</fullName>
    </submittedName>
</protein>
<dbReference type="Pfam" id="PF00076">
    <property type="entry name" value="RRM_1"/>
    <property type="match status" value="1"/>
</dbReference>
<dbReference type="GO" id="GO:0003723">
    <property type="term" value="F:RNA binding"/>
    <property type="evidence" value="ECO:0007669"/>
    <property type="project" value="UniProtKB-UniRule"/>
</dbReference>
<organism evidence="5 6">
    <name type="scientific">Caerostris darwini</name>
    <dbReference type="NCBI Taxonomy" id="1538125"/>
    <lineage>
        <taxon>Eukaryota</taxon>
        <taxon>Metazoa</taxon>
        <taxon>Ecdysozoa</taxon>
        <taxon>Arthropoda</taxon>
        <taxon>Chelicerata</taxon>
        <taxon>Arachnida</taxon>
        <taxon>Araneae</taxon>
        <taxon>Araneomorphae</taxon>
        <taxon>Entelegynae</taxon>
        <taxon>Araneoidea</taxon>
        <taxon>Araneidae</taxon>
        <taxon>Caerostris</taxon>
    </lineage>
</organism>
<sequence length="85" mass="9688">MGAVGGQPDPDSIKMFVGQIPRHWNESDLINIFEEFGPIYQISVLRDKMTQQSRVEPAESNDLIFFIWIWLASLICASGFTVAQW</sequence>
<keyword evidence="3" id="KW-0472">Membrane</keyword>
<keyword evidence="1 2" id="KW-0694">RNA-binding</keyword>
<proteinExistence type="predicted"/>
<evidence type="ECO:0000256" key="2">
    <source>
        <dbReference type="PROSITE-ProRule" id="PRU00176"/>
    </source>
</evidence>
<dbReference type="Gene3D" id="3.30.70.330">
    <property type="match status" value="1"/>
</dbReference>
<keyword evidence="3" id="KW-1133">Transmembrane helix</keyword>
<keyword evidence="6" id="KW-1185">Reference proteome</keyword>
<keyword evidence="3" id="KW-0812">Transmembrane</keyword>
<dbReference type="AlphaFoldDB" id="A0AAV4V4P5"/>
<dbReference type="SUPFAM" id="SSF54928">
    <property type="entry name" value="RNA-binding domain, RBD"/>
    <property type="match status" value="1"/>
</dbReference>
<evidence type="ECO:0000259" key="4">
    <source>
        <dbReference type="PROSITE" id="PS50102"/>
    </source>
</evidence>
<reference evidence="5 6" key="1">
    <citation type="submission" date="2021-06" db="EMBL/GenBank/DDBJ databases">
        <title>Caerostris darwini draft genome.</title>
        <authorList>
            <person name="Kono N."/>
            <person name="Arakawa K."/>
        </authorList>
    </citation>
    <scope>NUCLEOTIDE SEQUENCE [LARGE SCALE GENOMIC DNA]</scope>
</reference>
<evidence type="ECO:0000256" key="1">
    <source>
        <dbReference type="ARBA" id="ARBA00022884"/>
    </source>
</evidence>
<accession>A0AAV4V4P5</accession>
<evidence type="ECO:0000313" key="6">
    <source>
        <dbReference type="Proteomes" id="UP001054837"/>
    </source>
</evidence>
<evidence type="ECO:0000313" key="5">
    <source>
        <dbReference type="EMBL" id="GIY65096.1"/>
    </source>
</evidence>
<comment type="caution">
    <text evidence="5">The sequence shown here is derived from an EMBL/GenBank/DDBJ whole genome shotgun (WGS) entry which is preliminary data.</text>
</comment>
<dbReference type="PROSITE" id="PS50102">
    <property type="entry name" value="RRM"/>
    <property type="match status" value="1"/>
</dbReference>
<dbReference type="Proteomes" id="UP001054837">
    <property type="component" value="Unassembled WGS sequence"/>
</dbReference>
<feature type="transmembrane region" description="Helical" evidence="3">
    <location>
        <begin position="63"/>
        <end position="83"/>
    </location>
</feature>
<dbReference type="InterPro" id="IPR012677">
    <property type="entry name" value="Nucleotide-bd_a/b_plait_sf"/>
</dbReference>
<name>A0AAV4V4P5_9ARAC</name>